<evidence type="ECO:0000259" key="7">
    <source>
        <dbReference type="PROSITE" id="PS51900"/>
    </source>
</evidence>
<dbReference type="InterPro" id="IPR044068">
    <property type="entry name" value="CB"/>
</dbReference>
<dbReference type="InterPro" id="IPR010998">
    <property type="entry name" value="Integrase_recombinase_N"/>
</dbReference>
<dbReference type="Gene3D" id="1.10.443.10">
    <property type="entry name" value="Intergrase catalytic core"/>
    <property type="match status" value="1"/>
</dbReference>
<keyword evidence="4" id="KW-0233">DNA recombination</keyword>
<dbReference type="InterPro" id="IPR002104">
    <property type="entry name" value="Integrase_catalytic"/>
</dbReference>
<dbReference type="Pfam" id="PF00589">
    <property type="entry name" value="Phage_integrase"/>
    <property type="match status" value="1"/>
</dbReference>
<comment type="caution">
    <text evidence="8">The sequence shown here is derived from an EMBL/GenBank/DDBJ whole genome shotgun (WGS) entry which is preliminary data.</text>
</comment>
<evidence type="ECO:0000256" key="5">
    <source>
        <dbReference type="PROSITE-ProRule" id="PRU01248"/>
    </source>
</evidence>
<dbReference type="GO" id="GO:0015074">
    <property type="term" value="P:DNA integration"/>
    <property type="evidence" value="ECO:0007669"/>
    <property type="project" value="UniProtKB-KW"/>
</dbReference>
<dbReference type="AlphaFoldDB" id="A0A8B6SDF2"/>
<feature type="domain" description="Core-binding (CB)" evidence="7">
    <location>
        <begin position="1"/>
        <end position="81"/>
    </location>
</feature>
<evidence type="ECO:0000256" key="1">
    <source>
        <dbReference type="ARBA" id="ARBA00008857"/>
    </source>
</evidence>
<reference evidence="9" key="1">
    <citation type="submission" date="2019-01" db="EMBL/GenBank/DDBJ databases">
        <title>Anaerobic oxidation of ethane by archaea from a marine hydrocarbon seep.</title>
        <authorList>
            <person name="Musat F."/>
        </authorList>
    </citation>
    <scope>NUCLEOTIDE SEQUENCE [LARGE SCALE GENOMIC DNA]</scope>
</reference>
<dbReference type="PANTHER" id="PTHR30349">
    <property type="entry name" value="PHAGE INTEGRASE-RELATED"/>
    <property type="match status" value="1"/>
</dbReference>
<proteinExistence type="inferred from homology"/>
<evidence type="ECO:0008006" key="10">
    <source>
        <dbReference type="Google" id="ProtNLM"/>
    </source>
</evidence>
<dbReference type="InterPro" id="IPR011010">
    <property type="entry name" value="DNA_brk_join_enz"/>
</dbReference>
<dbReference type="EMBL" id="RPGO01000015">
    <property type="protein sequence ID" value="RZB31447.1"/>
    <property type="molecule type" value="Genomic_DNA"/>
</dbReference>
<dbReference type="PROSITE" id="PS51900">
    <property type="entry name" value="CB"/>
    <property type="match status" value="1"/>
</dbReference>
<dbReference type="GO" id="GO:0003677">
    <property type="term" value="F:DNA binding"/>
    <property type="evidence" value="ECO:0007669"/>
    <property type="project" value="UniProtKB-UniRule"/>
</dbReference>
<dbReference type="InterPro" id="IPR004107">
    <property type="entry name" value="Integrase_SAM-like_N"/>
</dbReference>
<name>A0A8B6SDF2_9EURY</name>
<dbReference type="PROSITE" id="PS51898">
    <property type="entry name" value="TYR_RECOMBINASE"/>
    <property type="match status" value="1"/>
</dbReference>
<dbReference type="GO" id="GO:0006310">
    <property type="term" value="P:DNA recombination"/>
    <property type="evidence" value="ECO:0007669"/>
    <property type="project" value="UniProtKB-KW"/>
</dbReference>
<sequence length="283" mass="32881">MGKLSDQMKMDMELKNLSPRTIECYLARMKDFTVHFGRSPAELGDDEIRQYLYYLKKDKQASQSVINQSYSSLKFFYQRTLQRSWNPLRIPRSKNRRRLPEVLSLKEVEAVFAHTQNLKHRTILMTIYSGGLRISEAVHLKATDIDSSRMMIRVRGKGDKDRYTLLGKRTLEILRVYWKVYRPGEWLFYGRKPAEPISVSSIQRVFKKSLGKTGIRKAATVHTLRHSFATHLLQKGTDLFYIQRFLGHSTAATTSVYLHITGKDLSKVVNPIDLLEHTKVPMD</sequence>
<dbReference type="SUPFAM" id="SSF56349">
    <property type="entry name" value="DNA breaking-rejoining enzymes"/>
    <property type="match status" value="1"/>
</dbReference>
<evidence type="ECO:0000256" key="4">
    <source>
        <dbReference type="ARBA" id="ARBA00023172"/>
    </source>
</evidence>
<evidence type="ECO:0000256" key="2">
    <source>
        <dbReference type="ARBA" id="ARBA00022908"/>
    </source>
</evidence>
<dbReference type="Proteomes" id="UP000291831">
    <property type="component" value="Unassembled WGS sequence"/>
</dbReference>
<evidence type="ECO:0000313" key="8">
    <source>
        <dbReference type="EMBL" id="RZB31447.1"/>
    </source>
</evidence>
<dbReference type="Gene3D" id="1.10.150.130">
    <property type="match status" value="1"/>
</dbReference>
<dbReference type="PANTHER" id="PTHR30349:SF64">
    <property type="entry name" value="PROPHAGE INTEGRASE INTD-RELATED"/>
    <property type="match status" value="1"/>
</dbReference>
<evidence type="ECO:0000259" key="6">
    <source>
        <dbReference type="PROSITE" id="PS51898"/>
    </source>
</evidence>
<organism evidence="8 9">
    <name type="scientific">Candidatus Argoarchaeum ethanivorans</name>
    <dbReference type="NCBI Taxonomy" id="2608793"/>
    <lineage>
        <taxon>Archaea</taxon>
        <taxon>Methanobacteriati</taxon>
        <taxon>Methanobacteriota</taxon>
        <taxon>Stenosarchaea group</taxon>
        <taxon>Methanomicrobia</taxon>
        <taxon>Methanosarcinales</taxon>
        <taxon>Methanosarcinales incertae sedis</taxon>
        <taxon>GOM Arc I cluster</taxon>
        <taxon>Candidatus Argoarchaeum</taxon>
    </lineage>
</organism>
<evidence type="ECO:0000256" key="3">
    <source>
        <dbReference type="ARBA" id="ARBA00023125"/>
    </source>
</evidence>
<feature type="domain" description="Tyr recombinase" evidence="6">
    <location>
        <begin position="98"/>
        <end position="270"/>
    </location>
</feature>
<protein>
    <recommendedName>
        <fullName evidence="10">Integrase</fullName>
    </recommendedName>
</protein>
<dbReference type="InterPro" id="IPR050090">
    <property type="entry name" value="Tyrosine_recombinase_XerCD"/>
</dbReference>
<keyword evidence="2" id="KW-0229">DNA integration</keyword>
<comment type="similarity">
    <text evidence="1">Belongs to the 'phage' integrase family.</text>
</comment>
<accession>A0A8B6SDF2</accession>
<gene>
    <name evidence="8" type="ORF">AEth_00685</name>
</gene>
<dbReference type="Pfam" id="PF13495">
    <property type="entry name" value="Phage_int_SAM_4"/>
    <property type="match status" value="1"/>
</dbReference>
<evidence type="ECO:0000313" key="9">
    <source>
        <dbReference type="Proteomes" id="UP000291831"/>
    </source>
</evidence>
<keyword evidence="3 5" id="KW-0238">DNA-binding</keyword>
<dbReference type="InterPro" id="IPR013762">
    <property type="entry name" value="Integrase-like_cat_sf"/>
</dbReference>